<dbReference type="InterPro" id="IPR057027">
    <property type="entry name" value="TPR_mt"/>
</dbReference>
<dbReference type="InterPro" id="IPR011990">
    <property type="entry name" value="TPR-like_helical_dom_sf"/>
</dbReference>
<sequence length="1273" mass="144354">MRRSTTTTSSTIAFCNGMLQVLYAFSPHKPYIKQVRSCHSLFSLFNAKYQFSTTTCLAYPSFPSSSTTTNNNTQIDLSSICCPGIAQSVISRCSHFSEKNKGKGFANASLKDLLLEISDIVPEYTRRLRRVSEVKPDDVLGLLLGFQFQCGKVGFEASKVESLWEIFKRVNGQSKGFKHLSQSCEVMVSMLVRVGLLGEVEFLLSTMESQGILLDSHEVFSNLIEGCVDAGESEMAISMYDRMRHRLLPSLSCYDALLDHLVKMKKTHLAFRVCWDMTEMGIDLRGVKKATIEDVIGLLCKDGKLLEARNLVKKTMAFELKPNNLVLYEIAYGYCEKKDFDDLLSFCAEIKRAPDVLAGNRIMHSQCSNFGTGKAELFLRELEHLGFNPDEITFGIMIGWSCRERKLKNAFIYLSQMLSRRLKPHKCTYNALISAVFMGDMWKHAQKIFDEMMDRGTIPDLSTFRILLAGYCKARQFDEAKRIVFDMASHGLIQNSSAEDSLSKAFIILGFNPLSVRLKRDNDLGFSSTEFYDNLGNGLYLDTDLDEYEKRVTWILEDCMVPDYNSLMMKECTLGNLKGALMLVDEMVRWGQDLSSSTFSALMKGFSASPSHIKGITAVVHKKSHLVDQLDQETLNLLVQAYMKKGLICDGRIILDGMFRRHLKIKNETYTAVIKGLCKRGNLKELHACWNNAQQNRWLPGLEDCKAIMECLCKKEMLREALQLLESMLISLPHLRLNICHMFLEKLSVTGFTRIAHILLEELEQRGGILDHVAYSYLIRGLCKEKTFPVAFAIMENMLARNLAPWLDDSVLLISHLCRAGRYEKAIYLKEIGLREKPLSSLSIDRALIEGCCMAGKVGEATTILRNMLLKGILPDTETYNILVQGHCKVNNLKKVRELLGVMIRKNFSISLATFRNLVRLMCVEGRVLYAVNLKELMQGQNEPRDLTIYNILIFYLFQTGNTLIVNNVLDHLQEKKLLLNEVTYNFLVYGFSRCKDVSSAVEILTTMISKEFRPSNRNLRIVMTSLCGIGELEKALELSREMESRGWVHDSIIQNAIVEDLLSHGKLQEAEKFLDRMVEKCLIPENINYDNLIKRFCSCGRLSKAVDLLNIMLKKGNLPDATSYDSVITSCCAVNQLDQAMDFHTEMLDRNLKPSINTWEILVHNLCEDGQTAEAERLLLSMVCVGETVSREIYSSVINRYRLENNLRKTSELMQAMQQSGFEPDFETHWSLISNLSNSSDKDNANSSRGFLGRLLSSSGFSRQKDSKTKLG</sequence>
<feature type="repeat" description="PPR" evidence="3">
    <location>
        <begin position="876"/>
        <end position="910"/>
    </location>
</feature>
<evidence type="ECO:0000256" key="1">
    <source>
        <dbReference type="ARBA" id="ARBA00007626"/>
    </source>
</evidence>
<feature type="repeat" description="PPR" evidence="3">
    <location>
        <begin position="1086"/>
        <end position="1120"/>
    </location>
</feature>
<dbReference type="InterPro" id="IPR050667">
    <property type="entry name" value="PPR-containing_protein"/>
</dbReference>
<dbReference type="Proteomes" id="UP000694861">
    <property type="component" value="Linkage group LG4"/>
</dbReference>
<dbReference type="Gene3D" id="1.25.40.10">
    <property type="entry name" value="Tetratricopeptide repeat domain"/>
    <property type="match status" value="8"/>
</dbReference>
<dbReference type="Pfam" id="PF01535">
    <property type="entry name" value="PPR"/>
    <property type="match status" value="6"/>
</dbReference>
<dbReference type="NCBIfam" id="TIGR00756">
    <property type="entry name" value="PPR"/>
    <property type="match status" value="9"/>
</dbReference>
<evidence type="ECO:0000313" key="5">
    <source>
        <dbReference type="Proteomes" id="UP000694861"/>
    </source>
</evidence>
<evidence type="ECO:0000256" key="2">
    <source>
        <dbReference type="ARBA" id="ARBA00022737"/>
    </source>
</evidence>
<feature type="repeat" description="PPR" evidence="3">
    <location>
        <begin position="460"/>
        <end position="494"/>
    </location>
</feature>
<feature type="repeat" description="PPR" evidence="3">
    <location>
        <begin position="841"/>
        <end position="875"/>
    </location>
</feature>
<evidence type="ECO:0000259" key="4">
    <source>
        <dbReference type="Pfam" id="PF23276"/>
    </source>
</evidence>
<dbReference type="Pfam" id="PF13041">
    <property type="entry name" value="PPR_2"/>
    <property type="match status" value="3"/>
</dbReference>
<dbReference type="PANTHER" id="PTHR47939">
    <property type="entry name" value="MEMBRANE-ASSOCIATED SALT-INDUCIBLE PROTEIN-LIKE"/>
    <property type="match status" value="1"/>
</dbReference>
<keyword evidence="5" id="KW-1185">Reference proteome</keyword>
<feature type="repeat" description="PPR" evidence="3">
    <location>
        <begin position="1191"/>
        <end position="1225"/>
    </location>
</feature>
<proteinExistence type="inferred from homology"/>
<organism evidence="5 6">
    <name type="scientific">Prunus mume</name>
    <name type="common">Japanese apricot</name>
    <name type="synonym">Armeniaca mume</name>
    <dbReference type="NCBI Taxonomy" id="102107"/>
    <lineage>
        <taxon>Eukaryota</taxon>
        <taxon>Viridiplantae</taxon>
        <taxon>Streptophyta</taxon>
        <taxon>Embryophyta</taxon>
        <taxon>Tracheophyta</taxon>
        <taxon>Spermatophyta</taxon>
        <taxon>Magnoliopsida</taxon>
        <taxon>eudicotyledons</taxon>
        <taxon>Gunneridae</taxon>
        <taxon>Pentapetalae</taxon>
        <taxon>rosids</taxon>
        <taxon>fabids</taxon>
        <taxon>Rosales</taxon>
        <taxon>Rosaceae</taxon>
        <taxon>Amygdaloideae</taxon>
        <taxon>Amygdaleae</taxon>
        <taxon>Prunus</taxon>
    </lineage>
</organism>
<accession>A0ABM0NWC4</accession>
<evidence type="ECO:0000256" key="3">
    <source>
        <dbReference type="PROSITE-ProRule" id="PRU00708"/>
    </source>
</evidence>
<dbReference type="InterPro" id="IPR002885">
    <property type="entry name" value="PPR_rpt"/>
</dbReference>
<feature type="repeat" description="PPR" evidence="3">
    <location>
        <begin position="1121"/>
        <end position="1155"/>
    </location>
</feature>
<name>A0ABM0NWC4_PRUMU</name>
<comment type="similarity">
    <text evidence="1">Belongs to the PPR family. P subfamily.</text>
</comment>
<feature type="repeat" description="PPR" evidence="3">
    <location>
        <begin position="981"/>
        <end position="1015"/>
    </location>
</feature>
<protein>
    <submittedName>
        <fullName evidence="6">Pentatricopeptide repeat-containing protein At5g15280</fullName>
    </submittedName>
</protein>
<dbReference type="PROSITE" id="PS51375">
    <property type="entry name" value="PPR"/>
    <property type="match status" value="12"/>
</dbReference>
<dbReference type="Pfam" id="PF23276">
    <property type="entry name" value="TPR_24"/>
    <property type="match status" value="1"/>
</dbReference>
<evidence type="ECO:0000313" key="6">
    <source>
        <dbReference type="RefSeq" id="XP_008230790.1"/>
    </source>
</evidence>
<feature type="repeat" description="PPR" evidence="3">
    <location>
        <begin position="390"/>
        <end position="424"/>
    </location>
</feature>
<reference evidence="5" key="1">
    <citation type="journal article" date="2012" name="Nat. Commun.">
        <title>The genome of Prunus mume.</title>
        <authorList>
            <person name="Zhang Q."/>
            <person name="Chen W."/>
            <person name="Sun L."/>
            <person name="Zhao F."/>
            <person name="Huang B."/>
            <person name="Yang W."/>
            <person name="Tao Y."/>
            <person name="Wang J."/>
            <person name="Yuan Z."/>
            <person name="Fan G."/>
            <person name="Xing Z."/>
            <person name="Han C."/>
            <person name="Pan H."/>
            <person name="Zhong X."/>
            <person name="Shi W."/>
            <person name="Liang X."/>
            <person name="Du D."/>
            <person name="Sun F."/>
            <person name="Xu Z."/>
            <person name="Hao R."/>
            <person name="Lv T."/>
            <person name="Lv Y."/>
            <person name="Zheng Z."/>
            <person name="Sun M."/>
            <person name="Luo L."/>
            <person name="Cai M."/>
            <person name="Gao Y."/>
            <person name="Wang J."/>
            <person name="Yin Y."/>
            <person name="Xu X."/>
            <person name="Cheng T."/>
            <person name="Wang J."/>
        </authorList>
    </citation>
    <scope>NUCLEOTIDE SEQUENCE [LARGE SCALE GENOMIC DNA]</scope>
</reference>
<dbReference type="RefSeq" id="XP_008230790.1">
    <property type="nucleotide sequence ID" value="XM_008232568.2"/>
</dbReference>
<reference evidence="6" key="2">
    <citation type="submission" date="2025-08" db="UniProtKB">
        <authorList>
            <consortium name="RefSeq"/>
        </authorList>
    </citation>
    <scope>IDENTIFICATION</scope>
</reference>
<feature type="domain" description="Pentatricopeptide repeat-containing protein-mitochondrial" evidence="4">
    <location>
        <begin position="961"/>
        <end position="1073"/>
    </location>
</feature>
<keyword evidence="2" id="KW-0677">Repeat</keyword>
<feature type="repeat" description="PPR" evidence="3">
    <location>
        <begin position="425"/>
        <end position="459"/>
    </location>
</feature>
<feature type="repeat" description="PPR" evidence="3">
    <location>
        <begin position="771"/>
        <end position="805"/>
    </location>
</feature>
<feature type="repeat" description="PPR" evidence="3">
    <location>
        <begin position="666"/>
        <end position="700"/>
    </location>
</feature>
<dbReference type="PANTHER" id="PTHR47939:SF6">
    <property type="entry name" value="OS03G0168400 PROTEIN"/>
    <property type="match status" value="1"/>
</dbReference>
<feature type="repeat" description="PPR" evidence="3">
    <location>
        <begin position="1051"/>
        <end position="1085"/>
    </location>
</feature>
<dbReference type="GeneID" id="103330026"/>
<gene>
    <name evidence="6" type="primary">LOC103330026</name>
</gene>